<sequence length="98" mass="10747">MCQFVQYVDNDPAWGRLVVLLKTGVCAPVYGKWDAICAAEKYLNQVVSSLKNNPKITGEEASRLVSGGLEGLNVPADQIVYVWAIPDKTRLRPALSQV</sequence>
<dbReference type="RefSeq" id="WP_066570073.1">
    <property type="nucleotide sequence ID" value="NZ_CP015623.1"/>
</dbReference>
<dbReference type="EMBL" id="CP015623">
    <property type="protein sequence ID" value="ANE05441.1"/>
    <property type="molecule type" value="Genomic_DNA"/>
</dbReference>
<gene>
    <name evidence="1" type="ORF">ccrud_13960</name>
</gene>
<keyword evidence="1" id="KW-0614">Plasmid</keyword>
<organism evidence="1 2">
    <name type="scientific">Corynebacterium crudilactis</name>
    <dbReference type="NCBI Taxonomy" id="1652495"/>
    <lineage>
        <taxon>Bacteria</taxon>
        <taxon>Bacillati</taxon>
        <taxon>Actinomycetota</taxon>
        <taxon>Actinomycetes</taxon>
        <taxon>Mycobacteriales</taxon>
        <taxon>Corynebacteriaceae</taxon>
        <taxon>Corynebacterium</taxon>
    </lineage>
</organism>
<dbReference type="KEGG" id="ccjz:ccrud_13960"/>
<dbReference type="Proteomes" id="UP000076929">
    <property type="component" value="Plasmid pCRULAC1"/>
</dbReference>
<geneLocation type="plasmid" evidence="1 2">
    <name>pCRULAC1</name>
</geneLocation>
<proteinExistence type="predicted"/>
<keyword evidence="2" id="KW-1185">Reference proteome</keyword>
<evidence type="ECO:0000313" key="1">
    <source>
        <dbReference type="EMBL" id="ANE05441.1"/>
    </source>
</evidence>
<name>A0A172QXS0_9CORY</name>
<reference evidence="1 2" key="1">
    <citation type="submission" date="2016-05" db="EMBL/GenBank/DDBJ databases">
        <title>Complete genome sequence of Corynebacterium crudilactis, a new Corynebacterium species isolated from raw cow's milk.</title>
        <authorList>
            <person name="Christian R."/>
            <person name="Zimmermann J."/>
            <person name="Lipski A."/>
            <person name="Kalinowski J."/>
        </authorList>
    </citation>
    <scope>NUCLEOTIDE SEQUENCE [LARGE SCALE GENOMIC DNA]</scope>
    <source>
        <strain evidence="1 2">JZ16</strain>
        <plasmid evidence="1 2">pCRULAC1</plasmid>
    </source>
</reference>
<evidence type="ECO:0000313" key="2">
    <source>
        <dbReference type="Proteomes" id="UP000076929"/>
    </source>
</evidence>
<protein>
    <submittedName>
        <fullName evidence="1">Uncharacterized protein</fullName>
    </submittedName>
</protein>
<accession>A0A172QXS0</accession>
<dbReference type="AlphaFoldDB" id="A0A172QXS0"/>